<evidence type="ECO:0000313" key="2">
    <source>
        <dbReference type="Proteomes" id="UP000219546"/>
    </source>
</evidence>
<organism evidence="1 2">
    <name type="scientific">Bacillus oleivorans</name>
    <dbReference type="NCBI Taxonomy" id="1448271"/>
    <lineage>
        <taxon>Bacteria</taxon>
        <taxon>Bacillati</taxon>
        <taxon>Bacillota</taxon>
        <taxon>Bacilli</taxon>
        <taxon>Bacillales</taxon>
        <taxon>Bacillaceae</taxon>
        <taxon>Bacillus</taxon>
    </lineage>
</organism>
<dbReference type="Proteomes" id="UP000219546">
    <property type="component" value="Unassembled WGS sequence"/>
</dbReference>
<dbReference type="InterPro" id="IPR029058">
    <property type="entry name" value="AB_hydrolase_fold"/>
</dbReference>
<gene>
    <name evidence="1" type="ORF">SAMN05877753_102785</name>
</gene>
<accession>A0A285CMX9</accession>
<dbReference type="SUPFAM" id="SSF53474">
    <property type="entry name" value="alpha/beta-Hydrolases"/>
    <property type="match status" value="1"/>
</dbReference>
<dbReference type="EMBL" id="OAOP01000002">
    <property type="protein sequence ID" value="SNX68899.1"/>
    <property type="molecule type" value="Genomic_DNA"/>
</dbReference>
<proteinExistence type="predicted"/>
<dbReference type="Gene3D" id="3.40.50.1820">
    <property type="entry name" value="alpha/beta hydrolase"/>
    <property type="match status" value="1"/>
</dbReference>
<protein>
    <submittedName>
        <fullName evidence="1">Esterase/PHB depolymerase</fullName>
    </submittedName>
</protein>
<keyword evidence="2" id="KW-1185">Reference proteome</keyword>
<sequence length="85" mass="9782">MLYWFEPEHQMRGKGELSIITGMTKDIMSEYSIDPKGVYIAGMSAGGVMSVIGNDLQVENGYSYSRNIYFDSYYFIVTLYYFLNT</sequence>
<name>A0A285CMX9_9BACI</name>
<dbReference type="AlphaFoldDB" id="A0A285CMX9"/>
<reference evidence="1 2" key="1">
    <citation type="submission" date="2017-08" db="EMBL/GenBank/DDBJ databases">
        <authorList>
            <person name="de Groot N.N."/>
        </authorList>
    </citation>
    <scope>NUCLEOTIDE SEQUENCE [LARGE SCALE GENOMIC DNA]</scope>
    <source>
        <strain evidence="1 2">JC228</strain>
    </source>
</reference>
<evidence type="ECO:0000313" key="1">
    <source>
        <dbReference type="EMBL" id="SNX68899.1"/>
    </source>
</evidence>
<dbReference type="RefSeq" id="WP_097157930.1">
    <property type="nucleotide sequence ID" value="NZ_JBEPMQ010000001.1"/>
</dbReference>
<dbReference type="OrthoDB" id="9764953at2"/>